<evidence type="ECO:0000256" key="2">
    <source>
        <dbReference type="ARBA" id="ARBA00022448"/>
    </source>
</evidence>
<dbReference type="GO" id="GO:0005886">
    <property type="term" value="C:plasma membrane"/>
    <property type="evidence" value="ECO:0007669"/>
    <property type="project" value="TreeGrafter"/>
</dbReference>
<evidence type="ECO:0000256" key="1">
    <source>
        <dbReference type="ARBA" id="ARBA00004141"/>
    </source>
</evidence>
<dbReference type="GO" id="GO:0015086">
    <property type="term" value="F:cadmium ion transmembrane transporter activity"/>
    <property type="evidence" value="ECO:0007669"/>
    <property type="project" value="TreeGrafter"/>
</dbReference>
<keyword evidence="3 6" id="KW-0812">Transmembrane</keyword>
<gene>
    <name evidence="8" type="ORF">CP373A1_04925</name>
</gene>
<comment type="caution">
    <text evidence="8">The sequence shown here is derived from an EMBL/GenBank/DDBJ whole genome shotgun (WGS) entry which is preliminary data.</text>
</comment>
<dbReference type="Proteomes" id="UP000092714">
    <property type="component" value="Unassembled WGS sequence"/>
</dbReference>
<name>A0A1B8RSJ4_9CLOT</name>
<keyword evidence="5 6" id="KW-0472">Membrane</keyword>
<evidence type="ECO:0000256" key="5">
    <source>
        <dbReference type="ARBA" id="ARBA00023136"/>
    </source>
</evidence>
<dbReference type="AlphaFoldDB" id="A0A1B8RSJ4"/>
<reference evidence="8 9" key="1">
    <citation type="submission" date="2016-06" db="EMBL/GenBank/DDBJ databases">
        <authorList>
            <person name="Kjaerup R.B."/>
            <person name="Dalgaard T.S."/>
            <person name="Juul-Madsen H.R."/>
        </authorList>
    </citation>
    <scope>NUCLEOTIDE SEQUENCE [LARGE SCALE GENOMIC DNA]</scope>
    <source>
        <strain evidence="8 9">373-A1</strain>
    </source>
</reference>
<evidence type="ECO:0000256" key="4">
    <source>
        <dbReference type="ARBA" id="ARBA00022989"/>
    </source>
</evidence>
<dbReference type="SUPFAM" id="SSF161111">
    <property type="entry name" value="Cation efflux protein transmembrane domain-like"/>
    <property type="match status" value="1"/>
</dbReference>
<protein>
    <submittedName>
        <fullName evidence="8">Cation transporter</fullName>
    </submittedName>
</protein>
<keyword evidence="4 6" id="KW-1133">Transmembrane helix</keyword>
<comment type="subcellular location">
    <subcellularLocation>
        <location evidence="1">Membrane</location>
        <topology evidence="1">Multi-pass membrane protein</topology>
    </subcellularLocation>
</comment>
<feature type="transmembrane region" description="Helical" evidence="6">
    <location>
        <begin position="80"/>
        <end position="98"/>
    </location>
</feature>
<feature type="transmembrane region" description="Helical" evidence="6">
    <location>
        <begin position="118"/>
        <end position="137"/>
    </location>
</feature>
<feature type="domain" description="Cation efflux protein transmembrane" evidence="7">
    <location>
        <begin position="2"/>
        <end position="176"/>
    </location>
</feature>
<dbReference type="Pfam" id="PF01545">
    <property type="entry name" value="Cation_efflux"/>
    <property type="match status" value="1"/>
</dbReference>
<dbReference type="PANTHER" id="PTHR43840">
    <property type="entry name" value="MITOCHONDRIAL METAL TRANSPORTER 1-RELATED"/>
    <property type="match status" value="1"/>
</dbReference>
<dbReference type="InterPro" id="IPR058533">
    <property type="entry name" value="Cation_efflux_TM"/>
</dbReference>
<evidence type="ECO:0000259" key="7">
    <source>
        <dbReference type="Pfam" id="PF01545"/>
    </source>
</evidence>
<dbReference type="GO" id="GO:0015093">
    <property type="term" value="F:ferrous iron transmembrane transporter activity"/>
    <property type="evidence" value="ECO:0007669"/>
    <property type="project" value="TreeGrafter"/>
</dbReference>
<evidence type="ECO:0000313" key="8">
    <source>
        <dbReference type="EMBL" id="OBY11772.1"/>
    </source>
</evidence>
<sequence length="268" mass="30566">MIMFDGLYSFISLFLSILALWITNYISKNDFEKFPFGKGMLEPITVAFKSIVLIIMCSTTFINAVKEVMAGGNPVDTNMALWYSIISTVGCAIVYFVIDRKGKKLSSDLLNAESNQWLMDTILSAAVLVGFMVSFILSKTSLSYLTIYVDPFMVIISSVIFIRVPVVTLINSFKEIVNVNADDDINNKIYTIVKDIEEDYNFEDSITRVSKVGRELRIEIDFVFNEESTLNELEEMDKVRERVYKNMAGIKLDKWMNVNFTGDKKWAL</sequence>
<dbReference type="InterPro" id="IPR050291">
    <property type="entry name" value="CDF_Transporter"/>
</dbReference>
<accession>A0A1B8RSJ4</accession>
<dbReference type="InterPro" id="IPR027469">
    <property type="entry name" value="Cation_efflux_TMD_sf"/>
</dbReference>
<feature type="transmembrane region" description="Helical" evidence="6">
    <location>
        <begin position="46"/>
        <end position="65"/>
    </location>
</feature>
<proteinExistence type="predicted"/>
<organism evidence="8 9">
    <name type="scientific">Clostridium paraputrificum</name>
    <dbReference type="NCBI Taxonomy" id="29363"/>
    <lineage>
        <taxon>Bacteria</taxon>
        <taxon>Bacillati</taxon>
        <taxon>Bacillota</taxon>
        <taxon>Clostridia</taxon>
        <taxon>Eubacteriales</taxon>
        <taxon>Clostridiaceae</taxon>
        <taxon>Clostridium</taxon>
    </lineage>
</organism>
<dbReference type="eggNOG" id="COG3965">
    <property type="taxonomic scope" value="Bacteria"/>
</dbReference>
<dbReference type="Gene3D" id="1.20.1510.10">
    <property type="entry name" value="Cation efflux protein transmembrane domain"/>
    <property type="match status" value="1"/>
</dbReference>
<dbReference type="PANTHER" id="PTHR43840:SF15">
    <property type="entry name" value="MITOCHONDRIAL METAL TRANSPORTER 1-RELATED"/>
    <property type="match status" value="1"/>
</dbReference>
<dbReference type="GO" id="GO:0006882">
    <property type="term" value="P:intracellular zinc ion homeostasis"/>
    <property type="evidence" value="ECO:0007669"/>
    <property type="project" value="TreeGrafter"/>
</dbReference>
<feature type="transmembrane region" description="Helical" evidence="6">
    <location>
        <begin position="6"/>
        <end position="26"/>
    </location>
</feature>
<evidence type="ECO:0000313" key="9">
    <source>
        <dbReference type="Proteomes" id="UP000092714"/>
    </source>
</evidence>
<dbReference type="GO" id="GO:0015341">
    <property type="term" value="F:zinc efflux antiporter activity"/>
    <property type="evidence" value="ECO:0007669"/>
    <property type="project" value="TreeGrafter"/>
</dbReference>
<dbReference type="EMBL" id="MAPZ01000011">
    <property type="protein sequence ID" value="OBY11772.1"/>
    <property type="molecule type" value="Genomic_DNA"/>
</dbReference>
<feature type="transmembrane region" description="Helical" evidence="6">
    <location>
        <begin position="143"/>
        <end position="164"/>
    </location>
</feature>
<evidence type="ECO:0000256" key="3">
    <source>
        <dbReference type="ARBA" id="ARBA00022692"/>
    </source>
</evidence>
<keyword evidence="2" id="KW-0813">Transport</keyword>
<evidence type="ECO:0000256" key="6">
    <source>
        <dbReference type="SAM" id="Phobius"/>
    </source>
</evidence>
<keyword evidence="9" id="KW-1185">Reference proteome</keyword>